<dbReference type="PROSITE" id="PS50853">
    <property type="entry name" value="FN3"/>
    <property type="match status" value="1"/>
</dbReference>
<organism evidence="2 3">
    <name type="scientific">Corallococcus llansteffanensis</name>
    <dbReference type="NCBI Taxonomy" id="2316731"/>
    <lineage>
        <taxon>Bacteria</taxon>
        <taxon>Pseudomonadati</taxon>
        <taxon>Myxococcota</taxon>
        <taxon>Myxococcia</taxon>
        <taxon>Myxococcales</taxon>
        <taxon>Cystobacterineae</taxon>
        <taxon>Myxococcaceae</taxon>
        <taxon>Corallococcus</taxon>
    </lineage>
</organism>
<dbReference type="Proteomes" id="UP000272888">
    <property type="component" value="Unassembled WGS sequence"/>
</dbReference>
<sequence length="469" mass="47795">SWTASAGASQYWVMKTEGFAGCDFGKARVATVTGTSYTDPEVANGRQYCYSVVPASSNACFGKASTCACTTPVCAAPGAPSLSSPSSGATGVELLAALDWADVTGVAGYEVQVATDSAFTNVVRSANSLVASAWTVSPGLTANTVYYWRVRALNSCGGTSSWTAASSFTTRGCVNLATPTLAAPANGATSVALSPALDWSDVTSAAGYDVQVATDSAFTNVVRSATGLGTSAWNVTPALSNLTSYYWRARATDSCSAGAYSSAFSFTTTNICTPTVASYNANVRAPACGSVCGCDTGPTLVNGRGTVSGGAEPNQPNTLGATCTDGSTGTYHVDESIDRVVLKTVDQGLITPGKQVTVDVTVYCYGTTDQLDLYYATNTTTPTWTALSTGQACTAVGLKTFSSTFTVGSTTGQHAVRAQFRFGGTATSACVTGSYNDHDDLAFSVVSAVAASPAGPATKQARGRTVTAR</sequence>
<comment type="caution">
    <text evidence="2">The sequence shown here is derived from an EMBL/GenBank/DDBJ whole genome shotgun (WGS) entry which is preliminary data.</text>
</comment>
<feature type="domain" description="Fibronectin type-III" evidence="1">
    <location>
        <begin position="76"/>
        <end position="173"/>
    </location>
</feature>
<evidence type="ECO:0000313" key="2">
    <source>
        <dbReference type="EMBL" id="RKH37702.1"/>
    </source>
</evidence>
<proteinExistence type="predicted"/>
<dbReference type="InterPro" id="IPR013783">
    <property type="entry name" value="Ig-like_fold"/>
</dbReference>
<accession>A0A3A8NCL8</accession>
<dbReference type="InterPro" id="IPR003961">
    <property type="entry name" value="FN3_dom"/>
</dbReference>
<dbReference type="AlphaFoldDB" id="A0A3A8NCL8"/>
<keyword evidence="3" id="KW-1185">Reference proteome</keyword>
<dbReference type="SUPFAM" id="SSF49265">
    <property type="entry name" value="Fibronectin type III"/>
    <property type="match status" value="1"/>
</dbReference>
<dbReference type="Gene3D" id="2.60.40.10">
    <property type="entry name" value="Immunoglobulins"/>
    <property type="match status" value="3"/>
</dbReference>
<name>A0A3A8NCL8_9BACT</name>
<gene>
    <name evidence="2" type="ORF">D7V93_41815</name>
</gene>
<evidence type="ECO:0000313" key="3">
    <source>
        <dbReference type="Proteomes" id="UP000272888"/>
    </source>
</evidence>
<evidence type="ECO:0000259" key="1">
    <source>
        <dbReference type="PROSITE" id="PS50853"/>
    </source>
</evidence>
<feature type="non-terminal residue" evidence="2">
    <location>
        <position position="1"/>
    </location>
</feature>
<dbReference type="InterPro" id="IPR036116">
    <property type="entry name" value="FN3_sf"/>
</dbReference>
<reference evidence="3" key="1">
    <citation type="submission" date="2018-09" db="EMBL/GenBank/DDBJ databases">
        <authorList>
            <person name="Livingstone P.G."/>
            <person name="Whitworth D.E."/>
        </authorList>
    </citation>
    <scope>NUCLEOTIDE SEQUENCE [LARGE SCALE GENOMIC DNA]</scope>
    <source>
        <strain evidence="3">CA051B</strain>
    </source>
</reference>
<protein>
    <submittedName>
        <fullName evidence="2">Endopeptidase</fullName>
    </submittedName>
</protein>
<dbReference type="EMBL" id="RAWB01000897">
    <property type="protein sequence ID" value="RKH37702.1"/>
    <property type="molecule type" value="Genomic_DNA"/>
</dbReference>